<evidence type="ECO:0000313" key="3">
    <source>
        <dbReference type="Proteomes" id="UP000094068"/>
    </source>
</evidence>
<reference evidence="3" key="1">
    <citation type="submission" date="2016-09" db="EMBL/GenBank/DDBJ databases">
        <authorList>
            <person name="Gulvik C.A."/>
        </authorList>
    </citation>
    <scope>NUCLEOTIDE SEQUENCE [LARGE SCALE GENOMIC DNA]</scope>
    <source>
        <strain evidence="3">DSM 23328</strain>
    </source>
</reference>
<feature type="coiled-coil region" evidence="1">
    <location>
        <begin position="131"/>
        <end position="165"/>
    </location>
</feature>
<sequence>MNVVEQNTQKQGKKIIKKYILHRKVNRRLLGVELFNNHLVTPHEAYLSCKLIFKKDVHSLMELEQISKKIYKTWTEKNDELLIKKINVFTSTAYIVLTFTIGFYEEAQVKHLRGLKEFAKELIETHDSILKEEKELEYKRKEEEISGVLEKFSQLTKKIEGLEDRLTKSESIVLDSGELLKTELTKVSQTIKAQMSQVEYNVKDNQGYSENKEQVVKKTKPNLESTSYITKKIVSEKKDRVRKYSFDRSKQHSVTLKVKNWVSDWSPKKKIIKANQGLNKKNALKDCMSKIEMDVLTCFTKNEELNKKRMVPKKQFLTLKAKVEFIDYLWMLLELEGKEEIIIADKLSCRELIEDLGQFMELVEKVSVGPTIFNYWVYCSQEMLVKLEGYAALKDFLSSSLRLSNNTLVNEA</sequence>
<protein>
    <submittedName>
        <fullName evidence="2">Uncharacterized protein</fullName>
    </submittedName>
</protein>
<proteinExistence type="predicted"/>
<dbReference type="Proteomes" id="UP000094068">
    <property type="component" value="Unassembled WGS sequence"/>
</dbReference>
<gene>
    <name evidence="2" type="ORF">BCR21_13925</name>
</gene>
<name>A0A1E5GCN3_9ENTE</name>
<dbReference type="EMBL" id="MIJZ01000015">
    <property type="protein sequence ID" value="OEG10439.1"/>
    <property type="molecule type" value="Genomic_DNA"/>
</dbReference>
<dbReference type="AlphaFoldDB" id="A0A1E5GCN3"/>
<dbReference type="OrthoDB" id="2178558at2"/>
<dbReference type="STRING" id="903984.BCR21_13925"/>
<dbReference type="RefSeq" id="WP_069647120.1">
    <property type="nucleotide sequence ID" value="NZ_MIJZ01000015.1"/>
</dbReference>
<accession>A0A1E5GCN3</accession>
<evidence type="ECO:0000313" key="2">
    <source>
        <dbReference type="EMBL" id="OEG10439.1"/>
    </source>
</evidence>
<evidence type="ECO:0000256" key="1">
    <source>
        <dbReference type="SAM" id="Coils"/>
    </source>
</evidence>
<organism evidence="2 3">
    <name type="scientific">Enterococcus ureasiticus</name>
    <dbReference type="NCBI Taxonomy" id="903984"/>
    <lineage>
        <taxon>Bacteria</taxon>
        <taxon>Bacillati</taxon>
        <taxon>Bacillota</taxon>
        <taxon>Bacilli</taxon>
        <taxon>Lactobacillales</taxon>
        <taxon>Enterococcaceae</taxon>
        <taxon>Enterococcus</taxon>
    </lineage>
</organism>
<keyword evidence="3" id="KW-1185">Reference proteome</keyword>
<keyword evidence="1" id="KW-0175">Coiled coil</keyword>
<comment type="caution">
    <text evidence="2">The sequence shown here is derived from an EMBL/GenBank/DDBJ whole genome shotgun (WGS) entry which is preliminary data.</text>
</comment>